<keyword evidence="2" id="KW-0325">Glycoprotein</keyword>
<reference evidence="4" key="1">
    <citation type="submission" date="2025-08" db="UniProtKB">
        <authorList>
            <consortium name="RefSeq"/>
        </authorList>
    </citation>
    <scope>IDENTIFICATION</scope>
</reference>
<keyword evidence="3" id="KW-1185">Reference proteome</keyword>
<dbReference type="InterPro" id="IPR050975">
    <property type="entry name" value="Sleep_regulator"/>
</dbReference>
<dbReference type="SUPFAM" id="SSF57302">
    <property type="entry name" value="Snake toxin-like"/>
    <property type="match status" value="1"/>
</dbReference>
<evidence type="ECO:0000256" key="1">
    <source>
        <dbReference type="ARBA" id="ARBA00022729"/>
    </source>
</evidence>
<name>A0ABM0JMQ4_APLCA</name>
<organism evidence="3 4">
    <name type="scientific">Aplysia californica</name>
    <name type="common">California sea hare</name>
    <dbReference type="NCBI Taxonomy" id="6500"/>
    <lineage>
        <taxon>Eukaryota</taxon>
        <taxon>Metazoa</taxon>
        <taxon>Spiralia</taxon>
        <taxon>Lophotrochozoa</taxon>
        <taxon>Mollusca</taxon>
        <taxon>Gastropoda</taxon>
        <taxon>Heterobranchia</taxon>
        <taxon>Euthyneura</taxon>
        <taxon>Tectipleura</taxon>
        <taxon>Aplysiida</taxon>
        <taxon>Aplysioidea</taxon>
        <taxon>Aplysiidae</taxon>
        <taxon>Aplysia</taxon>
    </lineage>
</organism>
<dbReference type="PANTHER" id="PTHR33562">
    <property type="entry name" value="ATILLA, ISOFORM B-RELATED-RELATED"/>
    <property type="match status" value="1"/>
</dbReference>
<accession>A0ABM0JMQ4</accession>
<dbReference type="Pfam" id="PF17064">
    <property type="entry name" value="QVR"/>
    <property type="match status" value="1"/>
</dbReference>
<dbReference type="InterPro" id="IPR045860">
    <property type="entry name" value="Snake_toxin-like_sf"/>
</dbReference>
<gene>
    <name evidence="4" type="primary">LOC101860891</name>
</gene>
<evidence type="ECO:0000313" key="3">
    <source>
        <dbReference type="Proteomes" id="UP000694888"/>
    </source>
</evidence>
<dbReference type="RefSeq" id="XP_005097299.2">
    <property type="nucleotide sequence ID" value="XM_005097242.2"/>
</dbReference>
<dbReference type="GeneID" id="101860891"/>
<keyword evidence="1" id="KW-0732">Signal</keyword>
<protein>
    <submittedName>
        <fullName evidence="4">Uncharacterized protein LOC101860891</fullName>
    </submittedName>
</protein>
<dbReference type="Proteomes" id="UP000694888">
    <property type="component" value="Unplaced"/>
</dbReference>
<dbReference type="InterPro" id="IPR031424">
    <property type="entry name" value="QVR-like"/>
</dbReference>
<evidence type="ECO:0000313" key="4">
    <source>
        <dbReference type="RefSeq" id="XP_005097299.2"/>
    </source>
</evidence>
<sequence length="185" mass="21332">MATSFHRYRKSYLILIRDLYSYVVKGVKAQKLVPSTATENTMNKLVVVLGVLVAGYMVLEEGFAIQCFVCNSFHQADCADWFDNVTQHLVKCPDFQTKCRKVVQEVWLEDHWDVRYIRQCAQEGEIGRREGRECQEIYGTYNIRVRHCHCNNQDGCNNAHKPTSHLSYALPVLLTVLLMISRQVG</sequence>
<proteinExistence type="predicted"/>
<evidence type="ECO:0000256" key="2">
    <source>
        <dbReference type="ARBA" id="ARBA00023180"/>
    </source>
</evidence>
<dbReference type="PANTHER" id="PTHR33562:SF2">
    <property type="entry name" value="PROTEIN QUIVER"/>
    <property type="match status" value="1"/>
</dbReference>